<dbReference type="Pfam" id="PF03713">
    <property type="entry name" value="DUF305"/>
    <property type="match status" value="1"/>
</dbReference>
<feature type="chain" id="PRO_5016296176" evidence="2">
    <location>
        <begin position="27"/>
        <end position="228"/>
    </location>
</feature>
<evidence type="ECO:0000256" key="2">
    <source>
        <dbReference type="SAM" id="SignalP"/>
    </source>
</evidence>
<name>A0A318NAA4_9ACTN</name>
<evidence type="ECO:0000256" key="1">
    <source>
        <dbReference type="SAM" id="MobiDB-lite"/>
    </source>
</evidence>
<feature type="signal peptide" evidence="2">
    <location>
        <begin position="1"/>
        <end position="26"/>
    </location>
</feature>
<proteinExistence type="predicted"/>
<keyword evidence="5" id="KW-1185">Reference proteome</keyword>
<keyword evidence="2" id="KW-0732">Signal</keyword>
<dbReference type="AlphaFoldDB" id="A0A318NAA4"/>
<gene>
    <name evidence="4" type="ORF">C7C45_31500</name>
</gene>
<dbReference type="RefSeq" id="WP_110568334.1">
    <property type="nucleotide sequence ID" value="NZ_PYBV01000061.1"/>
</dbReference>
<organism evidence="4 5">
    <name type="scientific">Micromonospora arborensis</name>
    <dbReference type="NCBI Taxonomy" id="2116518"/>
    <lineage>
        <taxon>Bacteria</taxon>
        <taxon>Bacillati</taxon>
        <taxon>Actinomycetota</taxon>
        <taxon>Actinomycetes</taxon>
        <taxon>Micromonosporales</taxon>
        <taxon>Micromonosporaceae</taxon>
        <taxon>Micromonospora</taxon>
    </lineage>
</organism>
<evidence type="ECO:0000259" key="3">
    <source>
        <dbReference type="Pfam" id="PF03713"/>
    </source>
</evidence>
<dbReference type="Proteomes" id="UP000248333">
    <property type="component" value="Unassembled WGS sequence"/>
</dbReference>
<evidence type="ECO:0000313" key="4">
    <source>
        <dbReference type="EMBL" id="PYC63476.1"/>
    </source>
</evidence>
<dbReference type="EMBL" id="PYBV01000061">
    <property type="protein sequence ID" value="PYC63476.1"/>
    <property type="molecule type" value="Genomic_DNA"/>
</dbReference>
<accession>A0A318NAA4</accession>
<dbReference type="OrthoDB" id="3538028at2"/>
<comment type="caution">
    <text evidence="4">The sequence shown here is derived from an EMBL/GenBank/DDBJ whole genome shotgun (WGS) entry which is preliminary data.</text>
</comment>
<reference evidence="4 5" key="1">
    <citation type="submission" date="2018-03" db="EMBL/GenBank/DDBJ databases">
        <title>Bioinformatic expansion and discovery of thiopeptide antibiotics.</title>
        <authorList>
            <person name="Schwalen C.J."/>
            <person name="Hudson G.A."/>
            <person name="Mitchell D.A."/>
        </authorList>
    </citation>
    <scope>NUCLEOTIDE SEQUENCE [LARGE SCALE GENOMIC DNA]</scope>
    <source>
        <strain evidence="4 5">NRRL 8041</strain>
    </source>
</reference>
<feature type="region of interest" description="Disordered" evidence="1">
    <location>
        <begin position="25"/>
        <end position="52"/>
    </location>
</feature>
<feature type="domain" description="DUF305" evidence="3">
    <location>
        <begin position="96"/>
        <end position="218"/>
    </location>
</feature>
<sequence>MRTARPTALLVATLLAAGCATESPHATQPLNATKPPHASEQPNGADTAPTTTAHPATALSATAVPAPMGTTGAFSPTDIAWLQLTVAMAERVLPVLDLVPARTTDPAWRHLTGPVGATLRADLDQARRFLGDSGAPTTNPHEGHDMPGMVTAEELTALRSASGQPFLRLLAEHLRAHLTQSVRVASAERANGVHPATTALAAAVVRDGTANLARLDRLAPPSTTAAPA</sequence>
<dbReference type="InterPro" id="IPR005183">
    <property type="entry name" value="DUF305_CopM-like"/>
</dbReference>
<evidence type="ECO:0000313" key="5">
    <source>
        <dbReference type="Proteomes" id="UP000248333"/>
    </source>
</evidence>
<protein>
    <submittedName>
        <fullName evidence="4">DUF305 domain-containing protein</fullName>
    </submittedName>
</protein>
<dbReference type="Gene3D" id="1.20.1260.10">
    <property type="match status" value="1"/>
</dbReference>
<dbReference type="PROSITE" id="PS51257">
    <property type="entry name" value="PROKAR_LIPOPROTEIN"/>
    <property type="match status" value="1"/>
</dbReference>
<dbReference type="InterPro" id="IPR012347">
    <property type="entry name" value="Ferritin-like"/>
</dbReference>